<dbReference type="EMBL" id="CADCTR010002549">
    <property type="protein sequence ID" value="CAA9359433.1"/>
    <property type="molecule type" value="Genomic_DNA"/>
</dbReference>
<accession>A0A6J4MIW0</accession>
<sequence length="28" mass="3117">MGKPILLDHPHLSILLLTVNNALLRPAR</sequence>
<proteinExistence type="predicted"/>
<evidence type="ECO:0000313" key="1">
    <source>
        <dbReference type="EMBL" id="CAA9359433.1"/>
    </source>
</evidence>
<dbReference type="AlphaFoldDB" id="A0A6J4MIW0"/>
<organism evidence="1">
    <name type="scientific">uncultured Chloroflexia bacterium</name>
    <dbReference type="NCBI Taxonomy" id="1672391"/>
    <lineage>
        <taxon>Bacteria</taxon>
        <taxon>Bacillati</taxon>
        <taxon>Chloroflexota</taxon>
        <taxon>Chloroflexia</taxon>
        <taxon>environmental samples</taxon>
    </lineage>
</organism>
<name>A0A6J4MIW0_9CHLR</name>
<protein>
    <submittedName>
        <fullName evidence="1">Uncharacterized protein</fullName>
    </submittedName>
</protein>
<gene>
    <name evidence="1" type="ORF">AVDCRST_MAG93-7567</name>
</gene>
<reference evidence="1" key="1">
    <citation type="submission" date="2020-02" db="EMBL/GenBank/DDBJ databases">
        <authorList>
            <person name="Meier V. D."/>
        </authorList>
    </citation>
    <scope>NUCLEOTIDE SEQUENCE</scope>
    <source>
        <strain evidence="1">AVDCRST_MAG93</strain>
    </source>
</reference>